<feature type="region of interest" description="Disordered" evidence="1">
    <location>
        <begin position="1"/>
        <end position="24"/>
    </location>
</feature>
<organism evidence="2 3">
    <name type="scientific">Candidatus Protofrankia datiscae</name>
    <dbReference type="NCBI Taxonomy" id="2716812"/>
    <lineage>
        <taxon>Bacteria</taxon>
        <taxon>Bacillati</taxon>
        <taxon>Actinomycetota</taxon>
        <taxon>Actinomycetes</taxon>
        <taxon>Frankiales</taxon>
        <taxon>Frankiaceae</taxon>
        <taxon>Protofrankia</taxon>
    </lineage>
</organism>
<dbReference type="KEGG" id="fsy:FsymDg_1798"/>
<dbReference type="AlphaFoldDB" id="F8B6E9"/>
<keyword evidence="3" id="KW-1185">Reference proteome</keyword>
<gene>
    <name evidence="2" type="ordered locus">FsymDg_1798</name>
</gene>
<evidence type="ECO:0000313" key="2">
    <source>
        <dbReference type="EMBL" id="AEH09245.1"/>
    </source>
</evidence>
<protein>
    <submittedName>
        <fullName evidence="2">Uncharacterized protein</fullName>
    </submittedName>
</protein>
<reference evidence="2 3" key="1">
    <citation type="submission" date="2011-05" db="EMBL/GenBank/DDBJ databases">
        <title>Complete sequence of chromosome of Frankia symbiont of Datisca glomerata.</title>
        <authorList>
            <consortium name="US DOE Joint Genome Institute"/>
            <person name="Lucas S."/>
            <person name="Han J."/>
            <person name="Lapidus A."/>
            <person name="Cheng J.-F."/>
            <person name="Goodwin L."/>
            <person name="Pitluck S."/>
            <person name="Peters L."/>
            <person name="Mikhailova N."/>
            <person name="Chertkov O."/>
            <person name="Teshima H."/>
            <person name="Han C."/>
            <person name="Tapia R."/>
            <person name="Land M."/>
            <person name="Hauser L."/>
            <person name="Kyrpides N."/>
            <person name="Ivanova N."/>
            <person name="Pagani I."/>
            <person name="Berry A."/>
            <person name="Pawlowski K."/>
            <person name="Persson T."/>
            <person name="Vanden Heuvel B."/>
            <person name="Benson D."/>
            <person name="Woyke T."/>
        </authorList>
    </citation>
    <scope>NUCLEOTIDE SEQUENCE [LARGE SCALE GENOMIC DNA]</scope>
    <source>
        <strain evidence="3">4085684</strain>
    </source>
</reference>
<evidence type="ECO:0000313" key="3">
    <source>
        <dbReference type="Proteomes" id="UP000001549"/>
    </source>
</evidence>
<dbReference type="STRING" id="656024.FsymDg_1798"/>
<dbReference type="EMBL" id="CP002801">
    <property type="protein sequence ID" value="AEH09245.1"/>
    <property type="molecule type" value="Genomic_DNA"/>
</dbReference>
<sequence length="84" mass="8725">MARRGSASLSPTAESSRSTLTKSANCSVATSASSWAVRIVSSVVPMRTLAAFTMASRCLARYRVVVSRAAVDTPRTVPAGSFTG</sequence>
<accession>F8B6E9</accession>
<feature type="compositionally biased region" description="Polar residues" evidence="1">
    <location>
        <begin position="7"/>
        <end position="24"/>
    </location>
</feature>
<dbReference type="RefSeq" id="WP_013873195.1">
    <property type="nucleotide sequence ID" value="NZ_CAAAFP010000130.1"/>
</dbReference>
<dbReference type="HOGENOM" id="CLU_2522702_0_0_11"/>
<dbReference type="Proteomes" id="UP000001549">
    <property type="component" value="Chromosome"/>
</dbReference>
<evidence type="ECO:0000256" key="1">
    <source>
        <dbReference type="SAM" id="MobiDB-lite"/>
    </source>
</evidence>
<proteinExistence type="predicted"/>
<name>F8B6E9_9ACTN</name>